<evidence type="ECO:0000313" key="5">
    <source>
        <dbReference type="EMBL" id="MBX7459208.1"/>
    </source>
</evidence>
<proteinExistence type="predicted"/>
<name>A0ABS7J0G7_9SPHN</name>
<feature type="repeat" description="ANK" evidence="3">
    <location>
        <begin position="68"/>
        <end position="100"/>
    </location>
</feature>
<dbReference type="PANTHER" id="PTHR24171">
    <property type="entry name" value="ANKYRIN REPEAT DOMAIN-CONTAINING PROTEIN 39-RELATED"/>
    <property type="match status" value="1"/>
</dbReference>
<feature type="chain" id="PRO_5045836952" evidence="4">
    <location>
        <begin position="29"/>
        <end position="205"/>
    </location>
</feature>
<evidence type="ECO:0000256" key="4">
    <source>
        <dbReference type="SAM" id="SignalP"/>
    </source>
</evidence>
<dbReference type="Proteomes" id="UP000783253">
    <property type="component" value="Unassembled WGS sequence"/>
</dbReference>
<dbReference type="SMART" id="SM00248">
    <property type="entry name" value="ANK"/>
    <property type="match status" value="3"/>
</dbReference>
<reference evidence="5 6" key="1">
    <citation type="submission" date="2021-08" db="EMBL/GenBank/DDBJ databases">
        <title>Comparative Genomics Analysis of the Genus Qipengyuania Reveals Extensive Genetic Diversity and Metabolic Versatility, Including the Description of Fifteen Novel Species.</title>
        <authorList>
            <person name="Liu Y."/>
        </authorList>
    </citation>
    <scope>NUCLEOTIDE SEQUENCE [LARGE SCALE GENOMIC DNA]</scope>
    <source>
        <strain evidence="5 6">1NDH17</strain>
    </source>
</reference>
<keyword evidence="6" id="KW-1185">Reference proteome</keyword>
<dbReference type="InterPro" id="IPR036770">
    <property type="entry name" value="Ankyrin_rpt-contain_sf"/>
</dbReference>
<evidence type="ECO:0000313" key="6">
    <source>
        <dbReference type="Proteomes" id="UP000783253"/>
    </source>
</evidence>
<evidence type="ECO:0000256" key="3">
    <source>
        <dbReference type="PROSITE-ProRule" id="PRU00023"/>
    </source>
</evidence>
<feature type="repeat" description="ANK" evidence="3">
    <location>
        <begin position="101"/>
        <end position="133"/>
    </location>
</feature>
<keyword evidence="1" id="KW-0677">Repeat</keyword>
<feature type="signal peptide" evidence="4">
    <location>
        <begin position="1"/>
        <end position="28"/>
    </location>
</feature>
<gene>
    <name evidence="5" type="ORF">K3152_13205</name>
</gene>
<keyword evidence="4" id="KW-0732">Signal</keyword>
<comment type="caution">
    <text evidence="5">The sequence shown here is derived from an EMBL/GenBank/DDBJ whole genome shotgun (WGS) entry which is preliminary data.</text>
</comment>
<sequence>MGVRRQGMKQGWVIAGATLAMLASPLAAQFQSDGYKFIKAVRDRDGDVATQMLDEPGTTIVNAREISSGETALHAVVQARDLTWVKFLLQRGANPNIADKNGVYPIQIAAQLGFIEGVERLIKGGAEVDVSDSTGETPLISAVHRRDLKLIELLVEKGASADRTDNSGRSARDYAMLMGGRSLVLETIEKAEKADEDEAETYGPQ</sequence>
<keyword evidence="2 3" id="KW-0040">ANK repeat</keyword>
<dbReference type="Pfam" id="PF00023">
    <property type="entry name" value="Ank"/>
    <property type="match status" value="1"/>
</dbReference>
<dbReference type="PROSITE" id="PS50088">
    <property type="entry name" value="ANK_REPEAT"/>
    <property type="match status" value="3"/>
</dbReference>
<evidence type="ECO:0000256" key="2">
    <source>
        <dbReference type="ARBA" id="ARBA00023043"/>
    </source>
</evidence>
<dbReference type="SUPFAM" id="SSF48403">
    <property type="entry name" value="Ankyrin repeat"/>
    <property type="match status" value="1"/>
</dbReference>
<organism evidence="5 6">
    <name type="scientific">Qipengyuania polymorpha</name>
    <dbReference type="NCBI Taxonomy" id="2867234"/>
    <lineage>
        <taxon>Bacteria</taxon>
        <taxon>Pseudomonadati</taxon>
        <taxon>Pseudomonadota</taxon>
        <taxon>Alphaproteobacteria</taxon>
        <taxon>Sphingomonadales</taxon>
        <taxon>Erythrobacteraceae</taxon>
        <taxon>Qipengyuania</taxon>
    </lineage>
</organism>
<dbReference type="Pfam" id="PF12796">
    <property type="entry name" value="Ank_2"/>
    <property type="match status" value="1"/>
</dbReference>
<dbReference type="InterPro" id="IPR002110">
    <property type="entry name" value="Ankyrin_rpt"/>
</dbReference>
<protein>
    <submittedName>
        <fullName evidence="5">Ankyrin repeat domain-containing protein</fullName>
    </submittedName>
</protein>
<dbReference type="PROSITE" id="PS50297">
    <property type="entry name" value="ANK_REP_REGION"/>
    <property type="match status" value="3"/>
</dbReference>
<evidence type="ECO:0000256" key="1">
    <source>
        <dbReference type="ARBA" id="ARBA00022737"/>
    </source>
</evidence>
<dbReference type="Gene3D" id="1.25.40.20">
    <property type="entry name" value="Ankyrin repeat-containing domain"/>
    <property type="match status" value="1"/>
</dbReference>
<feature type="repeat" description="ANK" evidence="3">
    <location>
        <begin position="134"/>
        <end position="166"/>
    </location>
</feature>
<accession>A0ABS7J0G7</accession>
<dbReference type="EMBL" id="JAIGNK010000004">
    <property type="protein sequence ID" value="MBX7459208.1"/>
    <property type="molecule type" value="Genomic_DNA"/>
</dbReference>